<evidence type="ECO:0000256" key="3">
    <source>
        <dbReference type="SAM" id="Phobius"/>
    </source>
</evidence>
<keyword evidence="3" id="KW-1133">Transmembrane helix</keyword>
<sequence>VAMVAAEGSWAVAYVLFIAFVSLEIPLWIAGVMFLLLLSGHFVCALFFTQGFRYLQWSELIANGLTWFIIAVTGFWIHRRAEGGTRKAFLDTRQSIQARLAAHDENDKLGK</sequence>
<dbReference type="GO" id="GO:0007189">
    <property type="term" value="P:adenylate cyclase-activating G protein-coupled receptor signaling pathway"/>
    <property type="evidence" value="ECO:0007669"/>
    <property type="project" value="TreeGrafter"/>
</dbReference>
<dbReference type="GO" id="GO:0006171">
    <property type="term" value="P:cAMP biosynthetic process"/>
    <property type="evidence" value="ECO:0007669"/>
    <property type="project" value="TreeGrafter"/>
</dbReference>
<proteinExistence type="predicted"/>
<dbReference type="OrthoDB" id="6147412at2759"/>
<keyword evidence="6" id="KW-1185">Reference proteome</keyword>
<dbReference type="PANTHER" id="PTHR45627:SF26">
    <property type="entry name" value="ADENYLATE CYCLASE TYPE 1"/>
    <property type="match status" value="1"/>
</dbReference>
<dbReference type="Proteomes" id="UP000708208">
    <property type="component" value="Unassembled WGS sequence"/>
</dbReference>
<keyword evidence="3" id="KW-0812">Transmembrane</keyword>
<dbReference type="EMBL" id="CAJVCH010413031">
    <property type="protein sequence ID" value="CAG7818171.1"/>
    <property type="molecule type" value="Genomic_DNA"/>
</dbReference>
<evidence type="ECO:0000259" key="4">
    <source>
        <dbReference type="Pfam" id="PF16214"/>
    </source>
</evidence>
<name>A0A8J2P800_9HEXA</name>
<keyword evidence="2" id="KW-0456">Lyase</keyword>
<feature type="non-terminal residue" evidence="5">
    <location>
        <position position="1"/>
    </location>
</feature>
<dbReference type="Pfam" id="PF16214">
    <property type="entry name" value="AC_N"/>
    <property type="match status" value="1"/>
</dbReference>
<dbReference type="GO" id="GO:0005886">
    <property type="term" value="C:plasma membrane"/>
    <property type="evidence" value="ECO:0007669"/>
    <property type="project" value="TreeGrafter"/>
</dbReference>
<evidence type="ECO:0000313" key="6">
    <source>
        <dbReference type="Proteomes" id="UP000708208"/>
    </source>
</evidence>
<dbReference type="GO" id="GO:0000166">
    <property type="term" value="F:nucleotide binding"/>
    <property type="evidence" value="ECO:0007669"/>
    <property type="project" value="UniProtKB-KW"/>
</dbReference>
<keyword evidence="3" id="KW-0472">Membrane</keyword>
<feature type="domain" description="Adenylate cyclase N-terminal" evidence="4">
    <location>
        <begin position="5"/>
        <end position="108"/>
    </location>
</feature>
<dbReference type="PANTHER" id="PTHR45627">
    <property type="entry name" value="ADENYLATE CYCLASE TYPE 1"/>
    <property type="match status" value="1"/>
</dbReference>
<keyword evidence="1" id="KW-0547">Nucleotide-binding</keyword>
<evidence type="ECO:0000313" key="5">
    <source>
        <dbReference type="EMBL" id="CAG7818171.1"/>
    </source>
</evidence>
<gene>
    <name evidence="5" type="ORF">AFUS01_LOCUS28693</name>
</gene>
<protein>
    <recommendedName>
        <fullName evidence="4">Adenylate cyclase N-terminal domain-containing protein</fullName>
    </recommendedName>
</protein>
<dbReference type="GO" id="GO:0004016">
    <property type="term" value="F:adenylate cyclase activity"/>
    <property type="evidence" value="ECO:0007669"/>
    <property type="project" value="TreeGrafter"/>
</dbReference>
<feature type="transmembrane region" description="Helical" evidence="3">
    <location>
        <begin position="60"/>
        <end position="77"/>
    </location>
</feature>
<dbReference type="AlphaFoldDB" id="A0A8J2P800"/>
<accession>A0A8J2P800</accession>
<reference evidence="5" key="1">
    <citation type="submission" date="2021-06" db="EMBL/GenBank/DDBJ databases">
        <authorList>
            <person name="Hodson N. C."/>
            <person name="Mongue J. A."/>
            <person name="Jaron S. K."/>
        </authorList>
    </citation>
    <scope>NUCLEOTIDE SEQUENCE</scope>
</reference>
<evidence type="ECO:0000256" key="1">
    <source>
        <dbReference type="ARBA" id="ARBA00022741"/>
    </source>
</evidence>
<comment type="caution">
    <text evidence="5">The sequence shown here is derived from an EMBL/GenBank/DDBJ whole genome shotgun (WGS) entry which is preliminary data.</text>
</comment>
<organism evidence="5 6">
    <name type="scientific">Allacma fusca</name>
    <dbReference type="NCBI Taxonomy" id="39272"/>
    <lineage>
        <taxon>Eukaryota</taxon>
        <taxon>Metazoa</taxon>
        <taxon>Ecdysozoa</taxon>
        <taxon>Arthropoda</taxon>
        <taxon>Hexapoda</taxon>
        <taxon>Collembola</taxon>
        <taxon>Symphypleona</taxon>
        <taxon>Sminthuridae</taxon>
        <taxon>Allacma</taxon>
    </lineage>
</organism>
<evidence type="ECO:0000256" key="2">
    <source>
        <dbReference type="ARBA" id="ARBA00023239"/>
    </source>
</evidence>
<dbReference type="InterPro" id="IPR032628">
    <property type="entry name" value="AC_N"/>
</dbReference>